<sequence length="217" mass="25068">MFIFHKVTITYPANFTQCTTRGSFVTHWQETAYNMFTFSWLFLLPLAIMIICYTRIFIHISKQMTKNNVSSDEPHLRCSKNNIPKARMRTLKMSIVIVVSFIVCWTPYYLLGLWYWFFPDDLEGKVSHSLTHILFIFGLFNTCLDPIIYGLFTIRFNRRLRNDYCRATVVSGLDANTVTLKSVKHTLAALPSKGGFVEGEKDSNCGQIEHKSTHSSL</sequence>
<keyword evidence="10" id="KW-1185">Reference proteome</keyword>
<evidence type="ECO:0000313" key="9">
    <source>
        <dbReference type="EMBL" id="MEQ2200301.1"/>
    </source>
</evidence>
<evidence type="ECO:0000256" key="6">
    <source>
        <dbReference type="ARBA" id="ARBA00023170"/>
    </source>
</evidence>
<evidence type="ECO:0000256" key="3">
    <source>
        <dbReference type="ARBA" id="ARBA00022692"/>
    </source>
</evidence>
<evidence type="ECO:0000313" key="10">
    <source>
        <dbReference type="Proteomes" id="UP001434883"/>
    </source>
</evidence>
<accession>A0ABV0QXZ8</accession>
<feature type="transmembrane region" description="Helical" evidence="7">
    <location>
        <begin position="95"/>
        <end position="117"/>
    </location>
</feature>
<evidence type="ECO:0000256" key="2">
    <source>
        <dbReference type="ARBA" id="ARBA00022475"/>
    </source>
</evidence>
<keyword evidence="2" id="KW-1003">Cell membrane</keyword>
<dbReference type="EMBL" id="JAHRIN010025896">
    <property type="protein sequence ID" value="MEQ2200301.1"/>
    <property type="molecule type" value="Genomic_DNA"/>
</dbReference>
<feature type="transmembrane region" description="Helical" evidence="7">
    <location>
        <begin position="129"/>
        <end position="152"/>
    </location>
</feature>
<dbReference type="InterPro" id="IPR000276">
    <property type="entry name" value="GPCR_Rhodpsn"/>
</dbReference>
<gene>
    <name evidence="9" type="ORF">XENOCAPTIV_027015</name>
</gene>
<evidence type="ECO:0000256" key="5">
    <source>
        <dbReference type="ARBA" id="ARBA00023136"/>
    </source>
</evidence>
<evidence type="ECO:0000259" key="8">
    <source>
        <dbReference type="PROSITE" id="PS50262"/>
    </source>
</evidence>
<reference evidence="9 10" key="1">
    <citation type="submission" date="2021-06" db="EMBL/GenBank/DDBJ databases">
        <authorList>
            <person name="Palmer J.M."/>
        </authorList>
    </citation>
    <scope>NUCLEOTIDE SEQUENCE [LARGE SCALE GENOMIC DNA]</scope>
    <source>
        <strain evidence="9 10">XC_2019</strain>
        <tissue evidence="9">Muscle</tissue>
    </source>
</reference>
<organism evidence="9 10">
    <name type="scientific">Xenoophorus captivus</name>
    <dbReference type="NCBI Taxonomy" id="1517983"/>
    <lineage>
        <taxon>Eukaryota</taxon>
        <taxon>Metazoa</taxon>
        <taxon>Chordata</taxon>
        <taxon>Craniata</taxon>
        <taxon>Vertebrata</taxon>
        <taxon>Euteleostomi</taxon>
        <taxon>Actinopterygii</taxon>
        <taxon>Neopterygii</taxon>
        <taxon>Teleostei</taxon>
        <taxon>Neoteleostei</taxon>
        <taxon>Acanthomorphata</taxon>
        <taxon>Ovalentaria</taxon>
        <taxon>Atherinomorphae</taxon>
        <taxon>Cyprinodontiformes</taxon>
        <taxon>Goodeidae</taxon>
        <taxon>Xenoophorus</taxon>
    </lineage>
</organism>
<keyword evidence="6" id="KW-0675">Receptor</keyword>
<dbReference type="InterPro" id="IPR017452">
    <property type="entry name" value="GPCR_Rhodpsn_7TM"/>
</dbReference>
<keyword evidence="4 7" id="KW-1133">Transmembrane helix</keyword>
<proteinExistence type="predicted"/>
<dbReference type="Gene3D" id="1.20.1070.10">
    <property type="entry name" value="Rhodopsin 7-helix transmembrane proteins"/>
    <property type="match status" value="1"/>
</dbReference>
<keyword evidence="3 7" id="KW-0812">Transmembrane</keyword>
<dbReference type="SUPFAM" id="SSF81321">
    <property type="entry name" value="Family A G protein-coupled receptor-like"/>
    <property type="match status" value="1"/>
</dbReference>
<dbReference type="Pfam" id="PF00001">
    <property type="entry name" value="7tm_1"/>
    <property type="match status" value="1"/>
</dbReference>
<dbReference type="Proteomes" id="UP001434883">
    <property type="component" value="Unassembled WGS sequence"/>
</dbReference>
<dbReference type="PANTHER" id="PTHR24241:SF69">
    <property type="entry name" value="GONADOTROPIN-RELEASING HORMONE II RECEPTOR-RELATED"/>
    <property type="match status" value="1"/>
</dbReference>
<feature type="transmembrane region" description="Helical" evidence="7">
    <location>
        <begin position="38"/>
        <end position="58"/>
    </location>
</feature>
<dbReference type="PROSITE" id="PS50262">
    <property type="entry name" value="G_PROTEIN_RECEP_F1_2"/>
    <property type="match status" value="1"/>
</dbReference>
<keyword evidence="5 7" id="KW-0472">Membrane</keyword>
<comment type="caution">
    <text evidence="9">The sequence shown here is derived from an EMBL/GenBank/DDBJ whole genome shotgun (WGS) entry which is preliminary data.</text>
</comment>
<comment type="subcellular location">
    <subcellularLocation>
        <location evidence="1">Cell membrane</location>
        <topology evidence="1">Multi-pass membrane protein</topology>
    </subcellularLocation>
</comment>
<evidence type="ECO:0000256" key="1">
    <source>
        <dbReference type="ARBA" id="ARBA00004651"/>
    </source>
</evidence>
<evidence type="ECO:0000256" key="7">
    <source>
        <dbReference type="SAM" id="Phobius"/>
    </source>
</evidence>
<name>A0ABV0QXZ8_9TELE</name>
<dbReference type="PANTHER" id="PTHR24241">
    <property type="entry name" value="NEUROPEPTIDE RECEPTOR-RELATED G-PROTEIN COUPLED RECEPTOR"/>
    <property type="match status" value="1"/>
</dbReference>
<dbReference type="PRINTS" id="PR00237">
    <property type="entry name" value="GPCRRHODOPSN"/>
</dbReference>
<protein>
    <recommendedName>
        <fullName evidence="8">G-protein coupled receptors family 1 profile domain-containing protein</fullName>
    </recommendedName>
</protein>
<feature type="domain" description="G-protein coupled receptors family 1 profile" evidence="8">
    <location>
        <begin position="1"/>
        <end position="149"/>
    </location>
</feature>
<evidence type="ECO:0000256" key="4">
    <source>
        <dbReference type="ARBA" id="ARBA00022989"/>
    </source>
</evidence>